<reference evidence="2" key="1">
    <citation type="journal article" date="2019" name="Int. J. Syst. Evol. Microbiol.">
        <title>The Global Catalogue of Microorganisms (GCM) 10K type strain sequencing project: providing services to taxonomists for standard genome sequencing and annotation.</title>
        <authorList>
            <consortium name="The Broad Institute Genomics Platform"/>
            <consortium name="The Broad Institute Genome Sequencing Center for Infectious Disease"/>
            <person name="Wu L."/>
            <person name="Ma J."/>
        </authorList>
    </citation>
    <scope>NUCLEOTIDE SEQUENCE [LARGE SCALE GENOMIC DNA]</scope>
    <source>
        <strain evidence="2">CGMCC 4.7330</strain>
    </source>
</reference>
<name>A0ABV8DRR9_9NOCA</name>
<protein>
    <submittedName>
        <fullName evidence="1">Uncharacterized protein</fullName>
    </submittedName>
</protein>
<sequence length="43" mass="5039">MAPERLRKSLHAWRDLLDETSLAETLATQIRHQLAHIDGRWTT</sequence>
<keyword evidence="2" id="KW-1185">Reference proteome</keyword>
<dbReference type="Proteomes" id="UP001595696">
    <property type="component" value="Unassembled WGS sequence"/>
</dbReference>
<proteinExistence type="predicted"/>
<accession>A0ABV8DRR9</accession>
<dbReference type="RefSeq" id="WP_378611873.1">
    <property type="nucleotide sequence ID" value="NZ_JBHSAX010000007.1"/>
</dbReference>
<evidence type="ECO:0000313" key="1">
    <source>
        <dbReference type="EMBL" id="MFC3962137.1"/>
    </source>
</evidence>
<organism evidence="1 2">
    <name type="scientific">Nocardia jiangsuensis</name>
    <dbReference type="NCBI Taxonomy" id="1691563"/>
    <lineage>
        <taxon>Bacteria</taxon>
        <taxon>Bacillati</taxon>
        <taxon>Actinomycetota</taxon>
        <taxon>Actinomycetes</taxon>
        <taxon>Mycobacteriales</taxon>
        <taxon>Nocardiaceae</taxon>
        <taxon>Nocardia</taxon>
    </lineage>
</organism>
<evidence type="ECO:0000313" key="2">
    <source>
        <dbReference type="Proteomes" id="UP001595696"/>
    </source>
</evidence>
<dbReference type="EMBL" id="JBHSAX010000007">
    <property type="protein sequence ID" value="MFC3962137.1"/>
    <property type="molecule type" value="Genomic_DNA"/>
</dbReference>
<gene>
    <name evidence="1" type="ORF">ACFO0B_09055</name>
</gene>
<comment type="caution">
    <text evidence="1">The sequence shown here is derived from an EMBL/GenBank/DDBJ whole genome shotgun (WGS) entry which is preliminary data.</text>
</comment>